<evidence type="ECO:0000256" key="1">
    <source>
        <dbReference type="SAM" id="SignalP"/>
    </source>
</evidence>
<reference evidence="2 3" key="1">
    <citation type="submission" date="2018-05" db="EMBL/GenBank/DDBJ databases">
        <title>Complete genome sequence of Arcticibacterium luteifluviistationis SM1504T, a cytophagaceae bacterium isolated from Arctic surface seawater.</title>
        <authorList>
            <person name="Li Y."/>
            <person name="Qin Q.-L."/>
        </authorList>
    </citation>
    <scope>NUCLEOTIDE SEQUENCE [LARGE SCALE GENOMIC DNA]</scope>
    <source>
        <strain evidence="2 3">SM1504</strain>
    </source>
</reference>
<dbReference type="OrthoDB" id="9843446at2"/>
<evidence type="ECO:0000313" key="3">
    <source>
        <dbReference type="Proteomes" id="UP000249873"/>
    </source>
</evidence>
<dbReference type="Proteomes" id="UP000249873">
    <property type="component" value="Chromosome"/>
</dbReference>
<dbReference type="EMBL" id="CP029480">
    <property type="protein sequence ID" value="AWV97188.1"/>
    <property type="molecule type" value="Genomic_DNA"/>
</dbReference>
<feature type="signal peptide" evidence="1">
    <location>
        <begin position="1"/>
        <end position="21"/>
    </location>
</feature>
<dbReference type="KEGG" id="als:DJ013_02970"/>
<keyword evidence="3" id="KW-1185">Reference proteome</keyword>
<dbReference type="RefSeq" id="WP_111370290.1">
    <property type="nucleotide sequence ID" value="NZ_CP029480.1"/>
</dbReference>
<sequence>MKKSIFLTLLVISALSIKSFSQDLIAGKNTVIKVDYLYASILLNNLDKYAPATPREKKSFDNIQKQLNIDWQNNLYDKAMAAFSENDIKTEPINALESYKVMYNNGFPNILMAKSAIKKMVKNGYSSDNFILIKLSTEADTGPKGASSSIVNKFTPIAKVTVDVFTSDGKKVHSAEHKASAPEKITNKAYFAGRFDKLDDDMILRLKELYEPLISEAISEAVAKF</sequence>
<name>A0A2Z4G7Y1_9BACT</name>
<proteinExistence type="predicted"/>
<accession>A0A2Z4G7Y1</accession>
<evidence type="ECO:0008006" key="4">
    <source>
        <dbReference type="Google" id="ProtNLM"/>
    </source>
</evidence>
<gene>
    <name evidence="2" type="ORF">DJ013_02970</name>
</gene>
<protein>
    <recommendedName>
        <fullName evidence="4">DUF4919 domain-containing protein</fullName>
    </recommendedName>
</protein>
<evidence type="ECO:0000313" key="2">
    <source>
        <dbReference type="EMBL" id="AWV97188.1"/>
    </source>
</evidence>
<keyword evidence="1" id="KW-0732">Signal</keyword>
<feature type="chain" id="PRO_5016458468" description="DUF4919 domain-containing protein" evidence="1">
    <location>
        <begin position="22"/>
        <end position="225"/>
    </location>
</feature>
<organism evidence="2 3">
    <name type="scientific">Arcticibacterium luteifluviistationis</name>
    <dbReference type="NCBI Taxonomy" id="1784714"/>
    <lineage>
        <taxon>Bacteria</taxon>
        <taxon>Pseudomonadati</taxon>
        <taxon>Bacteroidota</taxon>
        <taxon>Cytophagia</taxon>
        <taxon>Cytophagales</taxon>
        <taxon>Leadbetterellaceae</taxon>
        <taxon>Arcticibacterium</taxon>
    </lineage>
</organism>
<dbReference type="AlphaFoldDB" id="A0A2Z4G7Y1"/>